<accession>A0A0V1FC63</accession>
<evidence type="ECO:0000313" key="2">
    <source>
        <dbReference type="Proteomes" id="UP000054995"/>
    </source>
</evidence>
<keyword evidence="2" id="KW-1185">Reference proteome</keyword>
<dbReference type="EMBL" id="JYDT01000142">
    <property type="protein sequence ID" value="KRY83410.1"/>
    <property type="molecule type" value="Genomic_DNA"/>
</dbReference>
<proteinExistence type="predicted"/>
<sequence>MVGWRELTGGMPPPSECSRDMPVLWQQQQNGLIWRHRRRLMTEEGAKQALVPRALKNEVLQKGKRDEPVQFHGRRHNIVVVKY</sequence>
<dbReference type="AlphaFoldDB" id="A0A0V1FC63"/>
<comment type="caution">
    <text evidence="1">The sequence shown here is derived from an EMBL/GenBank/DDBJ whole genome shotgun (WGS) entry which is preliminary data.</text>
</comment>
<organism evidence="1 2">
    <name type="scientific">Trichinella pseudospiralis</name>
    <name type="common">Parasitic roundworm</name>
    <dbReference type="NCBI Taxonomy" id="6337"/>
    <lineage>
        <taxon>Eukaryota</taxon>
        <taxon>Metazoa</taxon>
        <taxon>Ecdysozoa</taxon>
        <taxon>Nematoda</taxon>
        <taxon>Enoplea</taxon>
        <taxon>Dorylaimia</taxon>
        <taxon>Trichinellida</taxon>
        <taxon>Trichinellidae</taxon>
        <taxon>Trichinella</taxon>
    </lineage>
</organism>
<dbReference type="Proteomes" id="UP000054995">
    <property type="component" value="Unassembled WGS sequence"/>
</dbReference>
<dbReference type="OrthoDB" id="10354521at2759"/>
<reference evidence="1 2" key="1">
    <citation type="submission" date="2015-01" db="EMBL/GenBank/DDBJ databases">
        <title>Evolution of Trichinella species and genotypes.</title>
        <authorList>
            <person name="Korhonen P.K."/>
            <person name="Edoardo P."/>
            <person name="Giuseppe L.R."/>
            <person name="Gasser R.B."/>
        </authorList>
    </citation>
    <scope>NUCLEOTIDE SEQUENCE [LARGE SCALE GENOMIC DNA]</scope>
    <source>
        <strain evidence="1">ISS470</strain>
    </source>
</reference>
<gene>
    <name evidence="1" type="ORF">T4D_1378</name>
</gene>
<name>A0A0V1FC63_TRIPS</name>
<evidence type="ECO:0000313" key="1">
    <source>
        <dbReference type="EMBL" id="KRY83410.1"/>
    </source>
</evidence>
<protein>
    <submittedName>
        <fullName evidence="1">Uncharacterized protein</fullName>
    </submittedName>
</protein>